<gene>
    <name evidence="2" type="ORF">B1202_02560</name>
</gene>
<dbReference type="GO" id="GO:0003723">
    <property type="term" value="F:RNA binding"/>
    <property type="evidence" value="ECO:0007669"/>
    <property type="project" value="InterPro"/>
</dbReference>
<dbReference type="RefSeq" id="WP_078189013.1">
    <property type="nucleotide sequence ID" value="NZ_JAMCOZ010000015.1"/>
</dbReference>
<dbReference type="PANTHER" id="PTHR21600">
    <property type="entry name" value="MITOCHONDRIAL RNA PSEUDOURIDINE SYNTHASE"/>
    <property type="match status" value="1"/>
</dbReference>
<protein>
    <submittedName>
        <fullName evidence="2">Pseudouridylate synthase</fullName>
    </submittedName>
</protein>
<proteinExistence type="predicted"/>
<dbReference type="Pfam" id="PF00849">
    <property type="entry name" value="PseudoU_synth_2"/>
    <property type="match status" value="1"/>
</dbReference>
<organism evidence="2 3">
    <name type="scientific">Acinetobacter amyesii</name>
    <dbReference type="NCBI Taxonomy" id="2942470"/>
    <lineage>
        <taxon>Bacteria</taxon>
        <taxon>Pseudomonadati</taxon>
        <taxon>Pseudomonadota</taxon>
        <taxon>Gammaproteobacteria</taxon>
        <taxon>Moraxellales</taxon>
        <taxon>Moraxellaceae</taxon>
        <taxon>Acinetobacter</taxon>
    </lineage>
</organism>
<keyword evidence="3" id="KW-1185">Reference proteome</keyword>
<evidence type="ECO:0000259" key="1">
    <source>
        <dbReference type="Pfam" id="PF00849"/>
    </source>
</evidence>
<dbReference type="InterPro" id="IPR020103">
    <property type="entry name" value="PsdUridine_synth_cat_dom_sf"/>
</dbReference>
<dbReference type="GO" id="GO:0140098">
    <property type="term" value="F:catalytic activity, acting on RNA"/>
    <property type="evidence" value="ECO:0007669"/>
    <property type="project" value="UniProtKB-ARBA"/>
</dbReference>
<dbReference type="InterPro" id="IPR050188">
    <property type="entry name" value="RluA_PseudoU_synthase"/>
</dbReference>
<dbReference type="InterPro" id="IPR006224">
    <property type="entry name" value="PsdUridine_synth_RluA-like_CS"/>
</dbReference>
<dbReference type="GO" id="GO:0009982">
    <property type="term" value="F:pseudouridine synthase activity"/>
    <property type="evidence" value="ECO:0007669"/>
    <property type="project" value="InterPro"/>
</dbReference>
<reference evidence="2 3" key="1">
    <citation type="submission" date="2017-02" db="EMBL/GenBank/DDBJ databases">
        <title>Acinetobacter sp. ANC 4945, whole genome shotgun sequencing project.</title>
        <authorList>
            <person name="Radolfova-Krizova L."/>
            <person name="Al Atrouni A."/>
            <person name="Nemec A."/>
        </authorList>
    </citation>
    <scope>NUCLEOTIDE SEQUENCE [LARGE SCALE GENOMIC DNA]</scope>
    <source>
        <strain evidence="2 3">ANC 4945</strain>
    </source>
</reference>
<dbReference type="PANTHER" id="PTHR21600:SF84">
    <property type="entry name" value="PSEUDOURIDINE SYNTHASE RSUA_RLUA-LIKE DOMAIN-CONTAINING PROTEIN"/>
    <property type="match status" value="1"/>
</dbReference>
<sequence length="314" mass="36471">MQANVFNKYINNSKSCKNYTPPMINGVSASKVFLDGHQTQASTVYAYLCEQFPHIQAAEWQQRFKDGLVYAANGDVLTLDSPFEANRHVYYYRFLAHEIHVPFEHQILFENDHFIVVDKPHFLTMSPTGQYVQETLLVRLKKQTQLEQLTPIHRLDRETAGVVLFSKCVESRGLYQQMFATRNVQKTYHAIAAYRDELNFPITTRYRMEKGQPFYTMQIVGGEPNSETFIQLIQQHGNRAKYELKPHTGKQHQLRVHLNTLGIPIQNDPFYPIVQHKADDDFSQPLQLLAKHLEFIDPVTEQAFQFSSAYELTL</sequence>
<dbReference type="Proteomes" id="UP000191160">
    <property type="component" value="Unassembled WGS sequence"/>
</dbReference>
<name>A0A1T1H6Q7_9GAMM</name>
<accession>A0A1T1H6Q7</accession>
<evidence type="ECO:0000313" key="3">
    <source>
        <dbReference type="Proteomes" id="UP000191160"/>
    </source>
</evidence>
<dbReference type="PROSITE" id="PS01129">
    <property type="entry name" value="PSI_RLU"/>
    <property type="match status" value="1"/>
</dbReference>
<dbReference type="InterPro" id="IPR006145">
    <property type="entry name" value="PsdUridine_synth_RsuA/RluA"/>
</dbReference>
<comment type="caution">
    <text evidence="2">The sequence shown here is derived from an EMBL/GenBank/DDBJ whole genome shotgun (WGS) entry which is preliminary data.</text>
</comment>
<feature type="domain" description="Pseudouridine synthase RsuA/RluA-like" evidence="1">
    <location>
        <begin position="113"/>
        <end position="259"/>
    </location>
</feature>
<dbReference type="Gene3D" id="3.30.2350.10">
    <property type="entry name" value="Pseudouridine synthase"/>
    <property type="match status" value="1"/>
</dbReference>
<dbReference type="SUPFAM" id="SSF55120">
    <property type="entry name" value="Pseudouridine synthase"/>
    <property type="match status" value="1"/>
</dbReference>
<dbReference type="GO" id="GO:0000455">
    <property type="term" value="P:enzyme-directed rRNA pseudouridine synthesis"/>
    <property type="evidence" value="ECO:0007669"/>
    <property type="project" value="TreeGrafter"/>
</dbReference>
<evidence type="ECO:0000313" key="2">
    <source>
        <dbReference type="EMBL" id="OOV85543.1"/>
    </source>
</evidence>
<dbReference type="AlphaFoldDB" id="A0A1T1H6Q7"/>
<dbReference type="EMBL" id="MVKX01000001">
    <property type="protein sequence ID" value="OOV85543.1"/>
    <property type="molecule type" value="Genomic_DNA"/>
</dbReference>